<comment type="similarity">
    <text evidence="1">Belongs to the Gfa family.</text>
</comment>
<dbReference type="OrthoDB" id="1601230at2759"/>
<dbReference type="GO" id="GO:0016846">
    <property type="term" value="F:carbon-sulfur lyase activity"/>
    <property type="evidence" value="ECO:0007669"/>
    <property type="project" value="InterPro"/>
</dbReference>
<dbReference type="Gene3D" id="3.90.1590.10">
    <property type="entry name" value="glutathione-dependent formaldehyde- activating enzyme (gfa)"/>
    <property type="match status" value="1"/>
</dbReference>
<dbReference type="EMBL" id="DS268112">
    <property type="protein sequence ID" value="KMM69932.1"/>
    <property type="molecule type" value="Genomic_DNA"/>
</dbReference>
<feature type="domain" description="CENP-V/GFA" evidence="5">
    <location>
        <begin position="4"/>
        <end position="109"/>
    </location>
</feature>
<evidence type="ECO:0000313" key="7">
    <source>
        <dbReference type="Proteomes" id="UP000054567"/>
    </source>
</evidence>
<evidence type="ECO:0000313" key="6">
    <source>
        <dbReference type="EMBL" id="KMM69932.1"/>
    </source>
</evidence>
<dbReference type="GO" id="GO:0046872">
    <property type="term" value="F:metal ion binding"/>
    <property type="evidence" value="ECO:0007669"/>
    <property type="project" value="UniProtKB-KW"/>
</dbReference>
<proteinExistence type="inferred from homology"/>
<organism evidence="6 7">
    <name type="scientific">Coccidioides posadasii RMSCC 3488</name>
    <dbReference type="NCBI Taxonomy" id="454284"/>
    <lineage>
        <taxon>Eukaryota</taxon>
        <taxon>Fungi</taxon>
        <taxon>Dikarya</taxon>
        <taxon>Ascomycota</taxon>
        <taxon>Pezizomycotina</taxon>
        <taxon>Eurotiomycetes</taxon>
        <taxon>Eurotiomycetidae</taxon>
        <taxon>Onygenales</taxon>
        <taxon>Onygenaceae</taxon>
        <taxon>Coccidioides</taxon>
    </lineage>
</organism>
<dbReference type="Proteomes" id="UP000054567">
    <property type="component" value="Unassembled WGS sequence"/>
</dbReference>
<dbReference type="InterPro" id="IPR011057">
    <property type="entry name" value="Mss4-like_sf"/>
</dbReference>
<evidence type="ECO:0000259" key="5">
    <source>
        <dbReference type="PROSITE" id="PS51891"/>
    </source>
</evidence>
<evidence type="ECO:0000256" key="4">
    <source>
        <dbReference type="ARBA" id="ARBA00023239"/>
    </source>
</evidence>
<dbReference type="PANTHER" id="PTHR33337:SF30">
    <property type="entry name" value="DUF636 DOMAIN PROTEIN (AFU_ORTHOLOGUE AFUA_1G03180)"/>
    <property type="match status" value="1"/>
</dbReference>
<dbReference type="SUPFAM" id="SSF51316">
    <property type="entry name" value="Mss4-like"/>
    <property type="match status" value="1"/>
</dbReference>
<accession>A0A0J6IDW5</accession>
<evidence type="ECO:0000256" key="3">
    <source>
        <dbReference type="ARBA" id="ARBA00022833"/>
    </source>
</evidence>
<gene>
    <name evidence="6" type="ORF">CPAG_06244</name>
</gene>
<evidence type="ECO:0000256" key="2">
    <source>
        <dbReference type="ARBA" id="ARBA00022723"/>
    </source>
</evidence>
<keyword evidence="2" id="KW-0479">Metal-binding</keyword>
<reference evidence="7" key="3">
    <citation type="journal article" date="2010" name="Genome Res.">
        <title>Population genomic sequencing of Coccidioides fungi reveals recent hybridization and transposon control.</title>
        <authorList>
            <person name="Neafsey D.E."/>
            <person name="Barker B.M."/>
            <person name="Sharpton T.J."/>
            <person name="Stajich J.E."/>
            <person name="Park D.J."/>
            <person name="Whiston E."/>
            <person name="Hung C.-Y."/>
            <person name="McMahan C."/>
            <person name="White J."/>
            <person name="Sykes S."/>
            <person name="Heiman D."/>
            <person name="Young S."/>
            <person name="Zeng Q."/>
            <person name="Abouelleil A."/>
            <person name="Aftuck L."/>
            <person name="Bessette D."/>
            <person name="Brown A."/>
            <person name="FitzGerald M."/>
            <person name="Lui A."/>
            <person name="Macdonald J.P."/>
            <person name="Priest M."/>
            <person name="Orbach M.J."/>
            <person name="Galgiani J.N."/>
            <person name="Kirkland T.N."/>
            <person name="Cole G.T."/>
            <person name="Birren B.W."/>
            <person name="Henn M.R."/>
            <person name="Taylor J.W."/>
            <person name="Rounsley S.D."/>
        </authorList>
    </citation>
    <scope>NUCLEOTIDE SEQUENCE [LARGE SCALE GENOMIC DNA]</scope>
    <source>
        <strain evidence="7">RMSCC 3488</strain>
    </source>
</reference>
<protein>
    <recommendedName>
        <fullName evidence="5">CENP-V/GFA domain-containing protein</fullName>
    </recommendedName>
</protein>
<name>A0A0J6IDW5_COCPO</name>
<evidence type="ECO:0000256" key="1">
    <source>
        <dbReference type="ARBA" id="ARBA00005495"/>
    </source>
</evidence>
<dbReference type="PROSITE" id="PS51891">
    <property type="entry name" value="CENP_V_GFA"/>
    <property type="match status" value="1"/>
</dbReference>
<sequence>MSTVRGKCHCGQSEWSVKLADQEKSHILCHCDACKQINGGEFTLNQVIPQENFNLEKGNLSKYTYKGDSGNDVHCFFCPTCSTHVYHHQTVLGKYIVRTAALDGAKGWPVAAEIYCKDTSGWLPKISDNNFPAAPPA</sequence>
<keyword evidence="4" id="KW-0456">Lyase</keyword>
<reference evidence="6 7" key="1">
    <citation type="submission" date="2007-06" db="EMBL/GenBank/DDBJ databases">
        <title>The Genome Sequence of Coccidioides posadasii RMSCC_3488.</title>
        <authorList>
            <consortium name="Coccidioides Genome Resources Consortium"/>
            <consortium name="The Broad Institute Genome Sequencing Platform"/>
            <person name="Henn M.R."/>
            <person name="Sykes S."/>
            <person name="Young S."/>
            <person name="Jaffe D."/>
            <person name="Berlin A."/>
            <person name="Alvarez P."/>
            <person name="Butler J."/>
            <person name="Gnerre S."/>
            <person name="Grabherr M."/>
            <person name="Mauceli E."/>
            <person name="Brockman W."/>
            <person name="Kodira C."/>
            <person name="Alvarado L."/>
            <person name="Zeng Q."/>
            <person name="Crawford M."/>
            <person name="Antoine C."/>
            <person name="Devon K."/>
            <person name="Galgiani J."/>
            <person name="Orsborn K."/>
            <person name="Lewis M.L."/>
            <person name="Nusbaum C."/>
            <person name="Galagan J."/>
            <person name="Birren B."/>
        </authorList>
    </citation>
    <scope>NUCLEOTIDE SEQUENCE [LARGE SCALE GENOMIC DNA]</scope>
    <source>
        <strain evidence="6 7">RMSCC 3488</strain>
    </source>
</reference>
<dbReference type="PANTHER" id="PTHR33337">
    <property type="entry name" value="GFA DOMAIN-CONTAINING PROTEIN"/>
    <property type="match status" value="1"/>
</dbReference>
<dbReference type="VEuPathDB" id="FungiDB:CPAG_06244"/>
<reference evidence="7" key="2">
    <citation type="journal article" date="2009" name="Genome Res.">
        <title>Comparative genomic analyses of the human fungal pathogens Coccidioides and their relatives.</title>
        <authorList>
            <person name="Sharpton T.J."/>
            <person name="Stajich J.E."/>
            <person name="Rounsley S.D."/>
            <person name="Gardner M.J."/>
            <person name="Wortman J.R."/>
            <person name="Jordar V.S."/>
            <person name="Maiti R."/>
            <person name="Kodira C.D."/>
            <person name="Neafsey D.E."/>
            <person name="Zeng Q."/>
            <person name="Hung C.-Y."/>
            <person name="McMahan C."/>
            <person name="Muszewska A."/>
            <person name="Grynberg M."/>
            <person name="Mandel M.A."/>
            <person name="Kellner E.M."/>
            <person name="Barker B.M."/>
            <person name="Galgiani J.N."/>
            <person name="Orbach M.J."/>
            <person name="Kirkland T.N."/>
            <person name="Cole G.T."/>
            <person name="Henn M.R."/>
            <person name="Birren B.W."/>
            <person name="Taylor J.W."/>
        </authorList>
    </citation>
    <scope>NUCLEOTIDE SEQUENCE [LARGE SCALE GENOMIC DNA]</scope>
    <source>
        <strain evidence="7">RMSCC 3488</strain>
    </source>
</reference>
<keyword evidence="3" id="KW-0862">Zinc</keyword>
<dbReference type="InterPro" id="IPR006913">
    <property type="entry name" value="CENP-V/GFA"/>
</dbReference>
<dbReference type="AlphaFoldDB" id="A0A0J6IDW5"/>
<dbReference type="Pfam" id="PF04828">
    <property type="entry name" value="GFA"/>
    <property type="match status" value="1"/>
</dbReference>